<dbReference type="InterPro" id="IPR043404">
    <property type="entry name" value="ATAXIN1-like"/>
</dbReference>
<dbReference type="GO" id="GO:0000122">
    <property type="term" value="P:negative regulation of transcription by RNA polymerase II"/>
    <property type="evidence" value="ECO:0007669"/>
    <property type="project" value="TreeGrafter"/>
</dbReference>
<reference evidence="2 3" key="1">
    <citation type="submission" date="2018-11" db="EMBL/GenBank/DDBJ databases">
        <authorList>
            <person name="Lopez-Roques C."/>
            <person name="Donnadieu C."/>
            <person name="Bouchez O."/>
            <person name="Klopp C."/>
            <person name="Cabau C."/>
            <person name="Zahm M."/>
        </authorList>
    </citation>
    <scope>NUCLEOTIDE SEQUENCE [LARGE SCALE GENOMIC DNA]</scope>
    <source>
        <strain evidence="2">RS831</strain>
        <tissue evidence="2">Whole body</tissue>
    </source>
</reference>
<name>A0A437CJ52_ORYJA</name>
<feature type="compositionally biased region" description="Basic and acidic residues" evidence="1">
    <location>
        <begin position="64"/>
        <end position="73"/>
    </location>
</feature>
<dbReference type="EMBL" id="CM012452">
    <property type="protein sequence ID" value="RVE62613.1"/>
    <property type="molecule type" value="Genomic_DNA"/>
</dbReference>
<gene>
    <name evidence="2" type="ORF">OJAV_G00158890</name>
</gene>
<dbReference type="PANTHER" id="PTHR13392">
    <property type="entry name" value="ATAXIN 1"/>
    <property type="match status" value="1"/>
</dbReference>
<dbReference type="AlphaFoldDB" id="A0A437CJ52"/>
<accession>A0A437CJ52</accession>
<dbReference type="Proteomes" id="UP000283210">
    <property type="component" value="Chromosome 16"/>
</dbReference>
<reference evidence="2 3" key="2">
    <citation type="submission" date="2019-01" db="EMBL/GenBank/DDBJ databases">
        <title>A chromosome length genome reference of the Java medaka (oryzias javanicus).</title>
        <authorList>
            <person name="Herpin A."/>
            <person name="Takehana Y."/>
            <person name="Naruse K."/>
            <person name="Ansai S."/>
            <person name="Kawaguchi M."/>
        </authorList>
    </citation>
    <scope>NUCLEOTIDE SEQUENCE [LARGE SCALE GENOMIC DNA]</scope>
    <source>
        <strain evidence="2">RS831</strain>
        <tissue evidence="2">Whole body</tissue>
    </source>
</reference>
<dbReference type="GO" id="GO:0007399">
    <property type="term" value="P:nervous system development"/>
    <property type="evidence" value="ECO:0007669"/>
    <property type="project" value="TreeGrafter"/>
</dbReference>
<evidence type="ECO:0000313" key="3">
    <source>
        <dbReference type="Proteomes" id="UP000283210"/>
    </source>
</evidence>
<protein>
    <submittedName>
        <fullName evidence="2">Uncharacterized protein</fullName>
    </submittedName>
</protein>
<organism evidence="2 3">
    <name type="scientific">Oryzias javanicus</name>
    <name type="common">Javanese ricefish</name>
    <name type="synonym">Aplocheilus javanicus</name>
    <dbReference type="NCBI Taxonomy" id="123683"/>
    <lineage>
        <taxon>Eukaryota</taxon>
        <taxon>Metazoa</taxon>
        <taxon>Chordata</taxon>
        <taxon>Craniata</taxon>
        <taxon>Vertebrata</taxon>
        <taxon>Euteleostomi</taxon>
        <taxon>Actinopterygii</taxon>
        <taxon>Neopterygii</taxon>
        <taxon>Teleostei</taxon>
        <taxon>Neoteleostei</taxon>
        <taxon>Acanthomorphata</taxon>
        <taxon>Ovalentaria</taxon>
        <taxon>Atherinomorphae</taxon>
        <taxon>Beloniformes</taxon>
        <taxon>Adrianichthyidae</taxon>
        <taxon>Oryziinae</taxon>
        <taxon>Oryzias</taxon>
    </lineage>
</organism>
<dbReference type="PANTHER" id="PTHR13392:SF5">
    <property type="entry name" value="ATAXIN-1"/>
    <property type="match status" value="1"/>
</dbReference>
<evidence type="ECO:0000313" key="2">
    <source>
        <dbReference type="EMBL" id="RVE62613.1"/>
    </source>
</evidence>
<feature type="region of interest" description="Disordered" evidence="1">
    <location>
        <begin position="32"/>
        <end position="89"/>
    </location>
</feature>
<evidence type="ECO:0000256" key="1">
    <source>
        <dbReference type="SAM" id="MobiDB-lite"/>
    </source>
</evidence>
<dbReference type="GO" id="GO:0005634">
    <property type="term" value="C:nucleus"/>
    <property type="evidence" value="ECO:0007669"/>
    <property type="project" value="TreeGrafter"/>
</dbReference>
<proteinExistence type="predicted"/>
<keyword evidence="3" id="KW-1185">Reference proteome</keyword>
<sequence>MERAHAAGSGGGVGTFPRQGEGIYTAAAQVTVEARQESSKMDTSAPSKQPVDQEKPSVRKRRWSAPERDQTERAEEEEPPVTLPKPSFIPQEVKISIEGHSSSGSEMCANKRVNC</sequence>